<dbReference type="GO" id="GO:0005576">
    <property type="term" value="C:extracellular region"/>
    <property type="evidence" value="ECO:0007669"/>
    <property type="project" value="UniProtKB-SubCell"/>
</dbReference>
<evidence type="ECO:0000256" key="5">
    <source>
        <dbReference type="ARBA" id="ARBA00023026"/>
    </source>
</evidence>
<protein>
    <submittedName>
        <fullName evidence="10">Transporter</fullName>
    </submittedName>
</protein>
<dbReference type="GO" id="GO:0090729">
    <property type="term" value="F:toxin activity"/>
    <property type="evidence" value="ECO:0007669"/>
    <property type="project" value="UniProtKB-KW"/>
</dbReference>
<comment type="similarity">
    <text evidence="8">Belongs to the OspC family.</text>
</comment>
<evidence type="ECO:0000256" key="7">
    <source>
        <dbReference type="ARBA" id="ARBA00023239"/>
    </source>
</evidence>
<proteinExistence type="inferred from homology"/>
<evidence type="ECO:0000256" key="4">
    <source>
        <dbReference type="ARBA" id="ARBA00022737"/>
    </source>
</evidence>
<keyword evidence="6" id="KW-0040">ANK repeat</keyword>
<keyword evidence="5" id="KW-0843">Virulence</keyword>
<evidence type="ECO:0000256" key="6">
    <source>
        <dbReference type="ARBA" id="ARBA00023043"/>
    </source>
</evidence>
<dbReference type="GO" id="GO:0140740">
    <property type="term" value="F:ADP-riboxanase activity"/>
    <property type="evidence" value="ECO:0007669"/>
    <property type="project" value="UniProtKB-ARBA"/>
</dbReference>
<evidence type="ECO:0000313" key="10">
    <source>
        <dbReference type="EMBL" id="KKF35140.1"/>
    </source>
</evidence>
<keyword evidence="3" id="KW-0800">Toxin</keyword>
<keyword evidence="2" id="KW-0964">Secreted</keyword>
<dbReference type="RefSeq" id="WP_016189879.1">
    <property type="nucleotide sequence ID" value="NZ_CP089932.1"/>
</dbReference>
<dbReference type="AlphaFoldDB" id="A0A0M2K6X2"/>
<keyword evidence="11" id="KW-1185">Reference proteome</keyword>
<sequence length="436" mass="50164">MHILNTGTSSDISLQSNVHVKTTYQNNERGNISNNIHEVKNSLACFGTKKHTDSANIIKNILRERIASKCYLTMFSEGFHFKKDKYKLSPNTGKEALAYLDRISRENIHEIIKQTQPLSKKERFLLAKIIDTDVVLRHQTNSNLSNKGTLNIFSNKKLQSLDTPPTTRALDEEITDLSNHDFVFFGVEFSDKNTIHPINTKYKGWDFGSNAYIVKDEFKHAYVTLDHHYGGYITSDFEHEQKEFTSQFEIAEKEISSIYTSNKKNNDIAMYSTKSMKLAIGLNLIKFIQNTSDMKLKEFALSGQLSTLDIDRLINFIFQPECHLPRMISTKKFQEIRLADISLKDAIMAANLTRIDELVKDKKDAYNAIKLVLFLHKERESMTTLIAKKIISYILDKCSFTKELRESLESDVIKIMKGNVKNNVLSKVNFFHFQSD</sequence>
<evidence type="ECO:0000256" key="3">
    <source>
        <dbReference type="ARBA" id="ARBA00022656"/>
    </source>
</evidence>
<gene>
    <name evidence="10" type="ORF">SY86_06385</name>
</gene>
<comment type="subcellular location">
    <subcellularLocation>
        <location evidence="1">Secreted</location>
    </subcellularLocation>
</comment>
<keyword evidence="4" id="KW-0677">Repeat</keyword>
<evidence type="ECO:0000256" key="8">
    <source>
        <dbReference type="ARBA" id="ARBA00029451"/>
    </source>
</evidence>
<dbReference type="Pfam" id="PF06128">
    <property type="entry name" value="Shigella_OspC"/>
    <property type="match status" value="1"/>
</dbReference>
<reference evidence="10 11" key="1">
    <citation type="submission" date="2015-01" db="EMBL/GenBank/DDBJ databases">
        <title>Erwinia tracheiphila.</title>
        <authorList>
            <person name="Shapiro L.R."/>
        </authorList>
    </citation>
    <scope>NUCLEOTIDE SEQUENCE [LARGE SCALE GENOMIC DNA]</scope>
    <source>
        <strain evidence="10 11">BuffGH</strain>
    </source>
</reference>
<dbReference type="Proteomes" id="UP000033924">
    <property type="component" value="Unassembled WGS sequence"/>
</dbReference>
<comment type="caution">
    <text evidence="10">The sequence shown here is derived from an EMBL/GenBank/DDBJ whole genome shotgun (WGS) entry which is preliminary data.</text>
</comment>
<organism evidence="10 11">
    <name type="scientific">Erwinia tracheiphila</name>
    <dbReference type="NCBI Taxonomy" id="65700"/>
    <lineage>
        <taxon>Bacteria</taxon>
        <taxon>Pseudomonadati</taxon>
        <taxon>Pseudomonadota</taxon>
        <taxon>Gammaproteobacteria</taxon>
        <taxon>Enterobacterales</taxon>
        <taxon>Erwiniaceae</taxon>
        <taxon>Erwinia</taxon>
    </lineage>
</organism>
<dbReference type="PATRIC" id="fig|65700.7.peg.1611"/>
<evidence type="ECO:0000313" key="11">
    <source>
        <dbReference type="Proteomes" id="UP000033924"/>
    </source>
</evidence>
<accession>A0A0M2K6X2</accession>
<keyword evidence="7" id="KW-0456">Lyase</keyword>
<evidence type="ECO:0000256" key="2">
    <source>
        <dbReference type="ARBA" id="ARBA00022525"/>
    </source>
</evidence>
<evidence type="ECO:0000256" key="9">
    <source>
        <dbReference type="ARBA" id="ARBA00047641"/>
    </source>
</evidence>
<dbReference type="InterPro" id="IPR010366">
    <property type="entry name" value="OspC1-4"/>
</dbReference>
<comment type="catalytic activity">
    <reaction evidence="9">
        <text>L-arginyl-[protein] + NAD(+) = ADP-riboxanated L-argininyl-[protein] + nicotinamide + NH4(+) + H(+)</text>
        <dbReference type="Rhea" id="RHEA:69500"/>
        <dbReference type="Rhea" id="RHEA-COMP:10532"/>
        <dbReference type="Rhea" id="RHEA-COMP:17719"/>
        <dbReference type="ChEBI" id="CHEBI:15378"/>
        <dbReference type="ChEBI" id="CHEBI:17154"/>
        <dbReference type="ChEBI" id="CHEBI:28938"/>
        <dbReference type="ChEBI" id="CHEBI:29965"/>
        <dbReference type="ChEBI" id="CHEBI:57540"/>
        <dbReference type="ChEBI" id="CHEBI:184300"/>
    </reaction>
    <physiologicalReaction direction="left-to-right" evidence="9">
        <dbReference type="Rhea" id="RHEA:69501"/>
    </physiologicalReaction>
</comment>
<evidence type="ECO:0000256" key="1">
    <source>
        <dbReference type="ARBA" id="ARBA00004613"/>
    </source>
</evidence>
<dbReference type="EMBL" id="JXNU01000003">
    <property type="protein sequence ID" value="KKF35140.1"/>
    <property type="molecule type" value="Genomic_DNA"/>
</dbReference>
<name>A0A0M2K6X2_9GAMM</name>